<dbReference type="AlphaFoldDB" id="A0A229P2I6"/>
<dbReference type="SUPFAM" id="SSF55729">
    <property type="entry name" value="Acyl-CoA N-acyltransferases (Nat)"/>
    <property type="match status" value="1"/>
</dbReference>
<dbReference type="Pfam" id="PF13508">
    <property type="entry name" value="Acetyltransf_7"/>
    <property type="match status" value="1"/>
</dbReference>
<evidence type="ECO:0000313" key="2">
    <source>
        <dbReference type="EMBL" id="OXM16129.1"/>
    </source>
</evidence>
<keyword evidence="2" id="KW-0808">Transferase</keyword>
<feature type="domain" description="N-acetyltransferase" evidence="1">
    <location>
        <begin position="2"/>
        <end position="154"/>
    </location>
</feature>
<dbReference type="OrthoDB" id="9789053at2"/>
<evidence type="ECO:0000259" key="1">
    <source>
        <dbReference type="PROSITE" id="PS51186"/>
    </source>
</evidence>
<dbReference type="RefSeq" id="WP_089523214.1">
    <property type="nucleotide sequence ID" value="NZ_NMUQ01000001.1"/>
</dbReference>
<dbReference type="Proteomes" id="UP000215145">
    <property type="component" value="Unassembled WGS sequence"/>
</dbReference>
<dbReference type="GO" id="GO:1905502">
    <property type="term" value="F:acetyl-CoA binding"/>
    <property type="evidence" value="ECO:0007669"/>
    <property type="project" value="TreeGrafter"/>
</dbReference>
<organism evidence="2 3">
    <name type="scientific">Paenibacillus herberti</name>
    <dbReference type="NCBI Taxonomy" id="1619309"/>
    <lineage>
        <taxon>Bacteria</taxon>
        <taxon>Bacillati</taxon>
        <taxon>Bacillota</taxon>
        <taxon>Bacilli</taxon>
        <taxon>Bacillales</taxon>
        <taxon>Paenibacillaceae</taxon>
        <taxon>Paenibacillus</taxon>
    </lineage>
</organism>
<accession>A0A229P2I6</accession>
<reference evidence="2 3" key="1">
    <citation type="submission" date="2017-07" db="EMBL/GenBank/DDBJ databases">
        <title>Paenibacillus herberti R33 genome sequencing and assembly.</title>
        <authorList>
            <person name="Su W."/>
        </authorList>
    </citation>
    <scope>NUCLEOTIDE SEQUENCE [LARGE SCALE GENOMIC DNA]</scope>
    <source>
        <strain evidence="2 3">R33</strain>
    </source>
</reference>
<name>A0A229P2I6_9BACL</name>
<dbReference type="InterPro" id="IPR000182">
    <property type="entry name" value="GNAT_dom"/>
</dbReference>
<sequence length="154" mass="17913">MIEIYSLKDKTEDFERAVQLFWDQWGTENNFPFYHDCILHSMKTDSDLPSFFIAKMDESIIGTYALLRNDLISRQDLFPWLACLYVAPEYRGQGIGSKLLQHARQETGKKGYNNLYLSTDLNGYYEKYGWVHSSSGYIFTGDETKIYEASSIIN</sequence>
<dbReference type="GO" id="GO:0008080">
    <property type="term" value="F:N-acetyltransferase activity"/>
    <property type="evidence" value="ECO:0007669"/>
    <property type="project" value="InterPro"/>
</dbReference>
<dbReference type="GO" id="GO:0005737">
    <property type="term" value="C:cytoplasm"/>
    <property type="evidence" value="ECO:0007669"/>
    <property type="project" value="TreeGrafter"/>
</dbReference>
<gene>
    <name evidence="2" type="ORF">CGZ75_05350</name>
</gene>
<protein>
    <submittedName>
        <fullName evidence="2">GNAT family N-acetyltransferase</fullName>
    </submittedName>
</protein>
<dbReference type="Gene3D" id="3.40.630.30">
    <property type="match status" value="1"/>
</dbReference>
<dbReference type="CDD" id="cd04301">
    <property type="entry name" value="NAT_SF"/>
    <property type="match status" value="1"/>
</dbReference>
<keyword evidence="3" id="KW-1185">Reference proteome</keyword>
<dbReference type="PANTHER" id="PTHR13538">
    <property type="entry name" value="N-ACETYLTRANSFERASE 6"/>
    <property type="match status" value="1"/>
</dbReference>
<proteinExistence type="predicted"/>
<dbReference type="EMBL" id="NMUQ01000001">
    <property type="protein sequence ID" value="OXM16129.1"/>
    <property type="molecule type" value="Genomic_DNA"/>
</dbReference>
<dbReference type="PANTHER" id="PTHR13538:SF4">
    <property type="entry name" value="N-ALPHA-ACETYLTRANSFERASE 80"/>
    <property type="match status" value="1"/>
</dbReference>
<dbReference type="PROSITE" id="PS51186">
    <property type="entry name" value="GNAT"/>
    <property type="match status" value="1"/>
</dbReference>
<dbReference type="InterPro" id="IPR039840">
    <property type="entry name" value="NAA80"/>
</dbReference>
<evidence type="ECO:0000313" key="3">
    <source>
        <dbReference type="Proteomes" id="UP000215145"/>
    </source>
</evidence>
<dbReference type="InterPro" id="IPR016181">
    <property type="entry name" value="Acyl_CoA_acyltransferase"/>
</dbReference>
<comment type="caution">
    <text evidence="2">The sequence shown here is derived from an EMBL/GenBank/DDBJ whole genome shotgun (WGS) entry which is preliminary data.</text>
</comment>